<dbReference type="EMBL" id="BMEQ01000022">
    <property type="protein sequence ID" value="GGG65876.1"/>
    <property type="molecule type" value="Genomic_DNA"/>
</dbReference>
<proteinExistence type="predicted"/>
<feature type="transmembrane region" description="Helical" evidence="1">
    <location>
        <begin position="50"/>
        <end position="71"/>
    </location>
</feature>
<keyword evidence="1" id="KW-1133">Transmembrane helix</keyword>
<reference evidence="2" key="2">
    <citation type="submission" date="2020-09" db="EMBL/GenBank/DDBJ databases">
        <authorList>
            <person name="Sun Q."/>
            <person name="Zhou Y."/>
        </authorList>
    </citation>
    <scope>NUCLEOTIDE SEQUENCE</scope>
    <source>
        <strain evidence="2">CGMCC 1.12187</strain>
    </source>
</reference>
<organism evidence="2 3">
    <name type="scientific">Kocuria dechangensis</name>
    <dbReference type="NCBI Taxonomy" id="1176249"/>
    <lineage>
        <taxon>Bacteria</taxon>
        <taxon>Bacillati</taxon>
        <taxon>Actinomycetota</taxon>
        <taxon>Actinomycetes</taxon>
        <taxon>Micrococcales</taxon>
        <taxon>Micrococcaceae</taxon>
        <taxon>Kocuria</taxon>
    </lineage>
</organism>
<protein>
    <submittedName>
        <fullName evidence="2">Uncharacterized protein</fullName>
    </submittedName>
</protein>
<evidence type="ECO:0000256" key="1">
    <source>
        <dbReference type="SAM" id="Phobius"/>
    </source>
</evidence>
<keyword evidence="1" id="KW-0812">Transmembrane</keyword>
<accession>A0A917LYQ0</accession>
<sequence>MVLEVEFVLLSTVVLLGGIGWPPLHSWVSRRRRARRLRVDPHHALPRSDAPVLGPVVLIAVGLGLLVVSAVV</sequence>
<keyword evidence="1" id="KW-0472">Membrane</keyword>
<dbReference type="Proteomes" id="UP000638848">
    <property type="component" value="Unassembled WGS sequence"/>
</dbReference>
<name>A0A917LYQ0_9MICC</name>
<reference evidence="2" key="1">
    <citation type="journal article" date="2014" name="Int. J. Syst. Evol. Microbiol.">
        <title>Complete genome sequence of Corynebacterium casei LMG S-19264T (=DSM 44701T), isolated from a smear-ripened cheese.</title>
        <authorList>
            <consortium name="US DOE Joint Genome Institute (JGI-PGF)"/>
            <person name="Walter F."/>
            <person name="Albersmeier A."/>
            <person name="Kalinowski J."/>
            <person name="Ruckert C."/>
        </authorList>
    </citation>
    <scope>NUCLEOTIDE SEQUENCE</scope>
    <source>
        <strain evidence="2">CGMCC 1.12187</strain>
    </source>
</reference>
<evidence type="ECO:0000313" key="2">
    <source>
        <dbReference type="EMBL" id="GGG65876.1"/>
    </source>
</evidence>
<dbReference type="AlphaFoldDB" id="A0A917LYQ0"/>
<feature type="transmembrane region" description="Helical" evidence="1">
    <location>
        <begin position="6"/>
        <end position="29"/>
    </location>
</feature>
<evidence type="ECO:0000313" key="3">
    <source>
        <dbReference type="Proteomes" id="UP000638848"/>
    </source>
</evidence>
<comment type="caution">
    <text evidence="2">The sequence shown here is derived from an EMBL/GenBank/DDBJ whole genome shotgun (WGS) entry which is preliminary data.</text>
</comment>
<keyword evidence="3" id="KW-1185">Reference proteome</keyword>
<gene>
    <name evidence="2" type="ORF">GCM10011374_32280</name>
</gene>